<feature type="compositionally biased region" description="Polar residues" evidence="2">
    <location>
        <begin position="1889"/>
        <end position="1901"/>
    </location>
</feature>
<feature type="compositionally biased region" description="Basic and acidic residues" evidence="2">
    <location>
        <begin position="1022"/>
        <end position="1078"/>
    </location>
</feature>
<feature type="region of interest" description="Disordered" evidence="2">
    <location>
        <begin position="1022"/>
        <end position="1080"/>
    </location>
</feature>
<evidence type="ECO:0000256" key="2">
    <source>
        <dbReference type="SAM" id="MobiDB-lite"/>
    </source>
</evidence>
<feature type="region of interest" description="Disordered" evidence="2">
    <location>
        <begin position="978"/>
        <end position="1005"/>
    </location>
</feature>
<feature type="compositionally biased region" description="Polar residues" evidence="2">
    <location>
        <begin position="1553"/>
        <end position="1581"/>
    </location>
</feature>
<feature type="compositionally biased region" description="Polar residues" evidence="2">
    <location>
        <begin position="242"/>
        <end position="255"/>
    </location>
</feature>
<feature type="compositionally biased region" description="Basic and acidic residues" evidence="2">
    <location>
        <begin position="1420"/>
        <end position="1441"/>
    </location>
</feature>
<feature type="compositionally biased region" description="Polar residues" evidence="2">
    <location>
        <begin position="263"/>
        <end position="275"/>
    </location>
</feature>
<dbReference type="PANTHER" id="PTHR14096:SF34">
    <property type="entry name" value="APOLIPOPROTEIN L3-LIKE-RELATED"/>
    <property type="match status" value="1"/>
</dbReference>
<dbReference type="GO" id="GO:0005576">
    <property type="term" value="C:extracellular region"/>
    <property type="evidence" value="ECO:0007669"/>
    <property type="project" value="InterPro"/>
</dbReference>
<feature type="compositionally biased region" description="Polar residues" evidence="2">
    <location>
        <begin position="72"/>
        <end position="95"/>
    </location>
</feature>
<evidence type="ECO:0000256" key="1">
    <source>
        <dbReference type="ARBA" id="ARBA00010090"/>
    </source>
</evidence>
<feature type="compositionally biased region" description="Basic and acidic residues" evidence="2">
    <location>
        <begin position="146"/>
        <end position="156"/>
    </location>
</feature>
<feature type="region of interest" description="Disordered" evidence="2">
    <location>
        <begin position="1"/>
        <end position="40"/>
    </location>
</feature>
<feature type="compositionally biased region" description="Polar residues" evidence="2">
    <location>
        <begin position="1736"/>
        <end position="1761"/>
    </location>
</feature>
<comment type="similarity">
    <text evidence="1">Belongs to the apolipoprotein L family.</text>
</comment>
<comment type="caution">
    <text evidence="3">The sequence shown here is derived from an EMBL/GenBank/DDBJ whole genome shotgun (WGS) entry which is preliminary data.</text>
</comment>
<feature type="compositionally biased region" description="Pro residues" evidence="2">
    <location>
        <begin position="20"/>
        <end position="31"/>
    </location>
</feature>
<feature type="compositionally biased region" description="Polar residues" evidence="2">
    <location>
        <begin position="1631"/>
        <end position="1651"/>
    </location>
</feature>
<dbReference type="Proteomes" id="UP001221898">
    <property type="component" value="Unassembled WGS sequence"/>
</dbReference>
<dbReference type="GO" id="GO:0008289">
    <property type="term" value="F:lipid binding"/>
    <property type="evidence" value="ECO:0007669"/>
    <property type="project" value="InterPro"/>
</dbReference>
<gene>
    <name evidence="3" type="ORF">AAFF_G00438910</name>
</gene>
<evidence type="ECO:0000313" key="3">
    <source>
        <dbReference type="EMBL" id="KAJ8397342.1"/>
    </source>
</evidence>
<feature type="compositionally biased region" description="Acidic residues" evidence="2">
    <location>
        <begin position="983"/>
        <end position="1003"/>
    </location>
</feature>
<name>A0AAD7S7X4_9TELE</name>
<feature type="compositionally biased region" description="Polar residues" evidence="2">
    <location>
        <begin position="551"/>
        <end position="572"/>
    </location>
</feature>
<feature type="compositionally biased region" description="Basic and acidic residues" evidence="2">
    <location>
        <begin position="1458"/>
        <end position="1468"/>
    </location>
</feature>
<reference evidence="3" key="1">
    <citation type="journal article" date="2023" name="Science">
        <title>Genome structures resolve the early diversification of teleost fishes.</title>
        <authorList>
            <person name="Parey E."/>
            <person name="Louis A."/>
            <person name="Montfort J."/>
            <person name="Bouchez O."/>
            <person name="Roques C."/>
            <person name="Iampietro C."/>
            <person name="Lluch J."/>
            <person name="Castinel A."/>
            <person name="Donnadieu C."/>
            <person name="Desvignes T."/>
            <person name="Floi Bucao C."/>
            <person name="Jouanno E."/>
            <person name="Wen M."/>
            <person name="Mejri S."/>
            <person name="Dirks R."/>
            <person name="Jansen H."/>
            <person name="Henkel C."/>
            <person name="Chen W.J."/>
            <person name="Zahm M."/>
            <person name="Cabau C."/>
            <person name="Klopp C."/>
            <person name="Thompson A.W."/>
            <person name="Robinson-Rechavi M."/>
            <person name="Braasch I."/>
            <person name="Lecointre G."/>
            <person name="Bobe J."/>
            <person name="Postlethwait J.H."/>
            <person name="Berthelot C."/>
            <person name="Roest Crollius H."/>
            <person name="Guiguen Y."/>
        </authorList>
    </citation>
    <scope>NUCLEOTIDE SEQUENCE</scope>
    <source>
        <strain evidence="3">NC1722</strain>
    </source>
</reference>
<protein>
    <submittedName>
        <fullName evidence="3">Uncharacterized protein</fullName>
    </submittedName>
</protein>
<feature type="compositionally biased region" description="Polar residues" evidence="2">
    <location>
        <begin position="301"/>
        <end position="310"/>
    </location>
</feature>
<dbReference type="GO" id="GO:0016020">
    <property type="term" value="C:membrane"/>
    <property type="evidence" value="ECO:0007669"/>
    <property type="project" value="TreeGrafter"/>
</dbReference>
<dbReference type="Pfam" id="PF05461">
    <property type="entry name" value="ApoL"/>
    <property type="match status" value="2"/>
</dbReference>
<feature type="compositionally biased region" description="Basic and acidic residues" evidence="2">
    <location>
        <begin position="2384"/>
        <end position="2422"/>
    </location>
</feature>
<feature type="compositionally biased region" description="Polar residues" evidence="2">
    <location>
        <begin position="1516"/>
        <end position="1527"/>
    </location>
</feature>
<feature type="compositionally biased region" description="Basic and acidic residues" evidence="2">
    <location>
        <begin position="230"/>
        <end position="241"/>
    </location>
</feature>
<accession>A0AAD7S7X4</accession>
<organism evidence="3 4">
    <name type="scientific">Aldrovandia affinis</name>
    <dbReference type="NCBI Taxonomy" id="143900"/>
    <lineage>
        <taxon>Eukaryota</taxon>
        <taxon>Metazoa</taxon>
        <taxon>Chordata</taxon>
        <taxon>Craniata</taxon>
        <taxon>Vertebrata</taxon>
        <taxon>Euteleostomi</taxon>
        <taxon>Actinopterygii</taxon>
        <taxon>Neopterygii</taxon>
        <taxon>Teleostei</taxon>
        <taxon>Notacanthiformes</taxon>
        <taxon>Halosauridae</taxon>
        <taxon>Aldrovandia</taxon>
    </lineage>
</organism>
<feature type="compositionally biased region" description="Polar residues" evidence="2">
    <location>
        <begin position="345"/>
        <end position="371"/>
    </location>
</feature>
<feature type="region of interest" description="Disordered" evidence="2">
    <location>
        <begin position="58"/>
        <end position="614"/>
    </location>
</feature>
<feature type="compositionally biased region" description="Polar residues" evidence="2">
    <location>
        <begin position="1677"/>
        <end position="1697"/>
    </location>
</feature>
<feature type="compositionally biased region" description="Polar residues" evidence="2">
    <location>
        <begin position="462"/>
        <end position="477"/>
    </location>
</feature>
<feature type="region of interest" description="Disordered" evidence="2">
    <location>
        <begin position="2384"/>
        <end position="2423"/>
    </location>
</feature>
<evidence type="ECO:0000313" key="4">
    <source>
        <dbReference type="Proteomes" id="UP001221898"/>
    </source>
</evidence>
<keyword evidence="4" id="KW-1185">Reference proteome</keyword>
<feature type="compositionally biased region" description="Basic and acidic residues" evidence="2">
    <location>
        <begin position="100"/>
        <end position="124"/>
    </location>
</feature>
<feature type="region of interest" description="Disordered" evidence="2">
    <location>
        <begin position="1516"/>
        <end position="1968"/>
    </location>
</feature>
<sequence>MEQCRPPADVKRTKHKPLKPLHPPPKPPKTLPKPALKVNGNGNFIQRERMEISAPILSPEHKPRSEELNNAVGFNQNKRTKMNKQTQEFNMNMQYPSVLEKNEKKKGEEEEVVGREKVTEKVTEKSQSSGILKEIKEKLRPVKSTEQMDREARQSEGPEYQGEETDNRQDKGVLGGIFGKIPKERTPTFTSYITDTNPEREKSRPGNKQISSEYSPDPHSVETPQTHSTTDTKLETPKNKQSDFSASNDSLSASTKENESTHSELSASNDSLSDTNTKEKGGIFSGMFRKSPKPSGGPTPEQDNLSTHSELSTSNDSLSDTNTKEKGGMLTGMFRRAPKPAEHTLSVQENESTHSELSASNDSLSDTNTQEKGGMFGGMFRKSPKPSGGPTPEQDNFSRHSELSASNDSLSDTNRKEKGGKLTGMFRRAPKPAEHKIPVQKGGVFSGMFRKTPKPSGGPTPEQDNLSTHSELSASNDRLSDANTKEKEGMLTGRSPKSAEHTVPVQENESPYNELSASNDSLSDTNTKEKGGMFGGMFRKSPKPSGGPTPEQDNLSTHSELSASNDCLSDNNNTKEKGGKFTGMFRRPPKCAERTVPVQVSMETESGTPAGGEERLESLRKRRVSFRVKRTLPRAPKEEEEEYLRGESIELEELPSVQESSVEIQMVEMAPLPSEDNPLEDDDGLLEWWRTVEGWDAWNESSNFREDEEDLAVEQAADRVYMAAQLFVRLFNQRGASLQQRILELLSVADTADSFHKRAVAASMGGGVASVVGSVTTITGLILAPFTFGTSIIVTAVGIGVATAGSIASASANITDTVYSNMDRKKVEKMIQGYQEELKDIRECMDFVQEGMDALQERDFEKYTESVAKRALNQNVKHVVKEGVRAGKALMINTDQLVSTVQVLSVAGGAAKAAQAISITTGVMSALFLALDIFFLAKDSHELRKGAKTKFATKIREVCKELQDGLLELNRVKTDLQKTMDGIEVEEYEEEDEDEEEESDLESDPEKLALLEEEINQIEEKLDQQAQEKKSREGEAEGGNEKSENDSKEEHLRSSEDGKMDKVEKGGEMVKEDGDSKRGKSLYSQLEEYHTSGFGPGMAEEEEASRKERKDLVVSEITRIEQEELRVKSVAQGQQGRWTTWEGVASRAINWADFWKLPQARLSFLIRATYDTLPSPQNLHQWLGTEQSCDLCGTINASLQHILSGCKTALTQGRLTWRHDQVLRKLAEVLEKCGQEANSQRPSGSQQRIHFLRQGEPTQHKRPPSNLLTSGAEWKMKVDLGRQLQFPQEICSTTLRPDVVLWSAAAKSALLIELTVPWEEGLEAAYERKMAKYADLVAECRESGWSVRMVESRKYTGLSRRLRQRYKMEHCMSPADVKQTKHKQSLGVLKELKKKLRPIQSTAQMDREASQSEGNQGQTEDQRKETDNRQIRSECSPDPHSVETSQTHSTTDTELEATENKQENESTHSELSGSNDGLFENNTKKKGGKLTGLLRKSPKPAECTLLVQDNISTHSELSASNDSLSDTNTKEKGGIFSGMFRKSPKLSRGPTPEQDNLSTHGKLSASNDSLSDISTKISSEYSPDPHSVETSQTHSTTDTELETTENKQKKGGKLTGLFRKSPKPAERTLPAQGNISTYSELSASNDSLSDTNTKEKGGMFSGMFRKSPKPSRGPTPEQDNLSTHSELSASNNSLSDINTKENESTHSELSGSNDSLSDNNTKKKGGKFTGRFQKSPKPSQHTPPVQDNLSTHSELSASNDSLSDKNTKKKGRIFTGMFGKSAKPSTGPTPEQDNVSTHSELSDSNDSLSEAKTKMDMEGSQSEATEDQGGNTDNQQDKRVLGGLFWKIPKERTPTFTSYIADTNPEREKSRPGNKRVCFRSQETESTHSELSASNDSLSDINTKEKGGIFSGMFRKSPKPSGDPTPAQDNLSTHSELSDSNDSISDNNNTKVSMETESGTTVDDKMREKTLRSKRRVSFRVKRTLPRAPKVLFQSATKEEEEYLRGESVELEELPSVQESSVEIQMVEMAPLPSEQNLLDSVQDDDGLLEWWRTVDGWDEWNKSSDFKEDEEDLAVEQVADRVYLAAQLFVRLFNQRGASLQQRILELLSVADAADSFHKRTLAASMGGRVASVVGSVTTITGLILAPFTFGSSIIVTAVGIGVATAGTIASASANITDSVHSNMDRKKVEKMIEGYQEEIKDIRECMDFVQEGMDALQERNFEKYTESVAKRALNRNIKHVVKEGVRAGKALMINTDKLVSTVQVLSVAGGAAKAAQAISVTTGVMSALFLALDIFFLAKDSHELRKGAKTKFATKIREVCKELQDGLLELNRVKTDLQKTMDGIEVEEYEEEDEDEEEESDLESDPEKLALLEEEINQIEEKLDQQALEKKTNGEEGREKKKREDDISNREAQRASRAEEGMYNTEAAVEFRCVAFSAGDAATIGCGWIGATPEIFLNLKSKEHSRGMDSRMILAVTVMMGCLVLAVGGQTSTNSTNSSTAPSLLTFQNITVELLTITVNRIGCGLNKLCEETPADCDPAVPGSCLFFSSSAVSSISGPPTDLNLEMSGESRGYIVLILSPDRNLGNDDAFICAQQNGNIYFFTADFNNNVLTLSNRSEVANVRGSLNGNVIQCTFTLRGFNATIPRTAHFRVYSFVGIGSFNGTNLGEPTILLSSNGSLSLGNPTSNLPSPAGGNSGATGLHHTSLALLVLLSALILRLF</sequence>
<dbReference type="GO" id="GO:0042157">
    <property type="term" value="P:lipoprotein metabolic process"/>
    <property type="evidence" value="ECO:0007669"/>
    <property type="project" value="InterPro"/>
</dbReference>
<feature type="region of interest" description="Disordered" evidence="2">
    <location>
        <begin position="2343"/>
        <end position="2368"/>
    </location>
</feature>
<feature type="compositionally biased region" description="Polar residues" evidence="2">
    <location>
        <begin position="1819"/>
        <end position="1834"/>
    </location>
</feature>
<feature type="region of interest" description="Disordered" evidence="2">
    <location>
        <begin position="1375"/>
        <end position="1495"/>
    </location>
</feature>
<feature type="compositionally biased region" description="Low complexity" evidence="2">
    <location>
        <begin position="311"/>
        <end position="321"/>
    </location>
</feature>
<feature type="compositionally biased region" description="Polar residues" evidence="2">
    <location>
        <begin position="187"/>
        <end position="196"/>
    </location>
</feature>
<feature type="compositionally biased region" description="Acidic residues" evidence="2">
    <location>
        <begin position="2346"/>
        <end position="2366"/>
    </location>
</feature>
<dbReference type="GO" id="GO:0006869">
    <property type="term" value="P:lipid transport"/>
    <property type="evidence" value="ECO:0007669"/>
    <property type="project" value="InterPro"/>
</dbReference>
<feature type="compositionally biased region" description="Low complexity" evidence="2">
    <location>
        <begin position="1938"/>
        <end position="1949"/>
    </location>
</feature>
<dbReference type="InterPro" id="IPR008405">
    <property type="entry name" value="ApoL"/>
</dbReference>
<feature type="compositionally biased region" description="Polar residues" evidence="2">
    <location>
        <begin position="1950"/>
        <end position="1961"/>
    </location>
</feature>
<feature type="compositionally biased region" description="Polar residues" evidence="2">
    <location>
        <begin position="1442"/>
        <end position="1452"/>
    </location>
</feature>
<proteinExistence type="inferred from homology"/>
<feature type="compositionally biased region" description="Basic and acidic residues" evidence="2">
    <location>
        <begin position="478"/>
        <end position="489"/>
    </location>
</feature>
<feature type="compositionally biased region" description="Low complexity" evidence="2">
    <location>
        <begin position="1707"/>
        <end position="1719"/>
    </location>
</feature>
<feature type="compositionally biased region" description="Polar residues" evidence="2">
    <location>
        <begin position="1783"/>
        <end position="1798"/>
    </location>
</feature>
<dbReference type="PANTHER" id="PTHR14096">
    <property type="entry name" value="APOLIPOPROTEIN L"/>
    <property type="match status" value="1"/>
</dbReference>
<feature type="compositionally biased region" description="Polar residues" evidence="2">
    <location>
        <begin position="403"/>
        <end position="412"/>
    </location>
</feature>
<feature type="compositionally biased region" description="Polar residues" evidence="2">
    <location>
        <begin position="505"/>
        <end position="525"/>
    </location>
</feature>
<dbReference type="EMBL" id="JAINUG010000098">
    <property type="protein sequence ID" value="KAJ8397342.1"/>
    <property type="molecule type" value="Genomic_DNA"/>
</dbReference>